<dbReference type="EMBL" id="MN740944">
    <property type="protein sequence ID" value="QHU19067.1"/>
    <property type="molecule type" value="Genomic_DNA"/>
</dbReference>
<protein>
    <submittedName>
        <fullName evidence="1">Uncharacterized protein</fullName>
    </submittedName>
</protein>
<dbReference type="AlphaFoldDB" id="A0A6C0KQS5"/>
<proteinExistence type="predicted"/>
<sequence length="179" mass="19920">MPKKTLNLIKKRGIKTKKNIFSKKTLKATSKYLDVTFTTNSNGQSINIHANYKDLHGVSAIHIHTNNNGSPGQIIAWLGTSEQWQQGVFQNTPGKNSPCCNKNNSLCTLAAPNDTPNILNLSNSKKTFNVKNKSCNKSCPWIQKGTFLVIHGFNFQRVENGELTNELPGIDVIKYIAFE</sequence>
<organism evidence="1">
    <name type="scientific">viral metagenome</name>
    <dbReference type="NCBI Taxonomy" id="1070528"/>
    <lineage>
        <taxon>unclassified sequences</taxon>
        <taxon>metagenomes</taxon>
        <taxon>organismal metagenomes</taxon>
    </lineage>
</organism>
<name>A0A6C0KQS5_9ZZZZ</name>
<reference evidence="1" key="1">
    <citation type="journal article" date="2020" name="Nature">
        <title>Giant virus diversity and host interactions through global metagenomics.</title>
        <authorList>
            <person name="Schulz F."/>
            <person name="Roux S."/>
            <person name="Paez-Espino D."/>
            <person name="Jungbluth S."/>
            <person name="Walsh D.A."/>
            <person name="Denef V.J."/>
            <person name="McMahon K.D."/>
            <person name="Konstantinidis K.T."/>
            <person name="Eloe-Fadrosh E.A."/>
            <person name="Kyrpides N.C."/>
            <person name="Woyke T."/>
        </authorList>
    </citation>
    <scope>NUCLEOTIDE SEQUENCE</scope>
    <source>
        <strain evidence="1">GVMAG-S-3300013014-104</strain>
    </source>
</reference>
<evidence type="ECO:0000313" key="1">
    <source>
        <dbReference type="EMBL" id="QHU19067.1"/>
    </source>
</evidence>
<accession>A0A6C0KQS5</accession>